<evidence type="ECO:0000313" key="3">
    <source>
        <dbReference type="Proteomes" id="UP000051497"/>
    </source>
</evidence>
<name>A0A0Q9YK95_9GAMM</name>
<reference evidence="2" key="3">
    <citation type="submission" date="2021-06" db="EMBL/GenBank/DDBJ databases">
        <title>Genomic Description and Analysis of Intracellular Bacteria, Candidatus Berkiella cookevillensis and Candidatus Berkiella aquae.</title>
        <authorList>
            <person name="Kidane D.T."/>
            <person name="Mehari Y.T."/>
            <person name="Rice F.C."/>
            <person name="Arivett B.A."/>
            <person name="Farone A.L."/>
            <person name="Berk S.G."/>
            <person name="Farone M.B."/>
        </authorList>
    </citation>
    <scope>NUCLEOTIDE SEQUENCE</scope>
    <source>
        <strain evidence="2">HT99</strain>
    </source>
</reference>
<comment type="caution">
    <text evidence="1">The sequence shown here is derived from an EMBL/GenBank/DDBJ whole genome shotgun (WGS) entry which is preliminary data.</text>
</comment>
<dbReference type="STRING" id="295108.HT99x_03138"/>
<protein>
    <submittedName>
        <fullName evidence="1">Uncharacterized protein</fullName>
    </submittedName>
</protein>
<reference evidence="1" key="1">
    <citation type="submission" date="2015-09" db="EMBL/GenBank/DDBJ databases">
        <title>Draft Genome Sequences of Two Novel Amoeba-resistant Intranuclear Bacteria, Candidatus Berkiella cookevillensis and Candidatus Berkiella aquae.</title>
        <authorList>
            <person name="Mehari Y.T."/>
            <person name="Arivett B.A."/>
            <person name="Farone A.L."/>
            <person name="Gunderson J.H."/>
            <person name="Farone M.B."/>
        </authorList>
    </citation>
    <scope>NUCLEOTIDE SEQUENCE [LARGE SCALE GENOMIC DNA]</scope>
    <source>
        <strain evidence="1">HT99</strain>
    </source>
</reference>
<evidence type="ECO:0000313" key="1">
    <source>
        <dbReference type="EMBL" id="KRG17818.1"/>
    </source>
</evidence>
<evidence type="ECO:0000313" key="2">
    <source>
        <dbReference type="EMBL" id="MCS5712858.1"/>
    </source>
</evidence>
<organism evidence="1">
    <name type="scientific">Candidatus Berkiella aquae</name>
    <dbReference type="NCBI Taxonomy" id="295108"/>
    <lineage>
        <taxon>Bacteria</taxon>
        <taxon>Pseudomonadati</taxon>
        <taxon>Pseudomonadota</taxon>
        <taxon>Gammaproteobacteria</taxon>
        <taxon>Candidatus Berkiellales</taxon>
        <taxon>Candidatus Berkiellaceae</taxon>
        <taxon>Candidatus Berkiella</taxon>
    </lineage>
</organism>
<dbReference type="OrthoDB" id="5662946at2"/>
<dbReference type="RefSeq" id="WP_075067721.1">
    <property type="nucleotide sequence ID" value="NZ_LKAJ02000003.1"/>
</dbReference>
<dbReference type="InterPro" id="IPR036693">
    <property type="entry name" value="TF_LuxR_autoind-bd_dom_sf"/>
</dbReference>
<dbReference type="EMBL" id="LKAJ02000003">
    <property type="protein sequence ID" value="MCS5712858.1"/>
    <property type="molecule type" value="Genomic_DNA"/>
</dbReference>
<dbReference type="EMBL" id="LKAJ01000024">
    <property type="protein sequence ID" value="KRG17818.1"/>
    <property type="molecule type" value="Genomic_DNA"/>
</dbReference>
<reference evidence="2" key="2">
    <citation type="journal article" date="2016" name="Genome Announc.">
        <title>Draft Genome Sequences of Two Novel Amoeba-Resistant Intranuclear Bacteria, 'Candidatus Berkiella cookevillensis' and 'Candidatus Berkiella aquae'.</title>
        <authorList>
            <person name="Mehari Y.T."/>
            <person name="Arivett B.A."/>
            <person name="Farone A.L."/>
            <person name="Gunderson J.H."/>
            <person name="Farone M.B."/>
        </authorList>
    </citation>
    <scope>NUCLEOTIDE SEQUENCE</scope>
    <source>
        <strain evidence="2">HT99</strain>
    </source>
</reference>
<dbReference type="SUPFAM" id="SSF75516">
    <property type="entry name" value="Pheromone-binding domain of LuxR-like quorum-sensing transcription factors"/>
    <property type="match status" value="1"/>
</dbReference>
<sequence length="166" mass="19149">MTLQEASLIYKKVVDEDFDREMIALKERYLSKIYCNYMFFCIEDSQTGKRRAYSSNPDWQRSFIDYNLINKCALYAATVNFPKESGIDKFMFLWKQIPNQGKAQKEVAGIRAEHGIGNGLSITKVMGGKQFMLGLGTDPKDHELEHKYQIALPTIMTMFKEACYLS</sequence>
<gene>
    <name evidence="2" type="ORF">HT99x_015570</name>
    <name evidence="1" type="ORF">HT99x_03138</name>
</gene>
<dbReference type="Proteomes" id="UP000051497">
    <property type="component" value="Unassembled WGS sequence"/>
</dbReference>
<dbReference type="AlphaFoldDB" id="A0A0Q9YK95"/>
<keyword evidence="3" id="KW-1185">Reference proteome</keyword>
<proteinExistence type="predicted"/>
<accession>A0A0Q9YK95</accession>